<name>A0AAP0E3M5_9MAGN</name>
<dbReference type="AlphaFoldDB" id="A0AAP0E3M5"/>
<gene>
    <name evidence="1" type="ORF">Sjap_025031</name>
</gene>
<proteinExistence type="predicted"/>
<sequence>MPITRLAASELERILGNPLGSSPRSALLDTKQLLDVHSFFLCNEKVTALRQFRQTLEATDG</sequence>
<dbReference type="EMBL" id="JBBNAE010000011">
    <property type="protein sequence ID" value="KAK9084620.1"/>
    <property type="molecule type" value="Genomic_DNA"/>
</dbReference>
<comment type="caution">
    <text evidence="1">The sequence shown here is derived from an EMBL/GenBank/DDBJ whole genome shotgun (WGS) entry which is preliminary data.</text>
</comment>
<evidence type="ECO:0000313" key="1">
    <source>
        <dbReference type="EMBL" id="KAK9084620.1"/>
    </source>
</evidence>
<evidence type="ECO:0000313" key="2">
    <source>
        <dbReference type="Proteomes" id="UP001417504"/>
    </source>
</evidence>
<keyword evidence="2" id="KW-1185">Reference proteome</keyword>
<accession>A0AAP0E3M5</accession>
<reference evidence="1 2" key="1">
    <citation type="submission" date="2024-01" db="EMBL/GenBank/DDBJ databases">
        <title>Genome assemblies of Stephania.</title>
        <authorList>
            <person name="Yang L."/>
        </authorList>
    </citation>
    <scope>NUCLEOTIDE SEQUENCE [LARGE SCALE GENOMIC DNA]</scope>
    <source>
        <strain evidence="1">QJT</strain>
        <tissue evidence="1">Leaf</tissue>
    </source>
</reference>
<protein>
    <submittedName>
        <fullName evidence="1">Uncharacterized protein</fullName>
    </submittedName>
</protein>
<dbReference type="Proteomes" id="UP001417504">
    <property type="component" value="Unassembled WGS sequence"/>
</dbReference>
<organism evidence="1 2">
    <name type="scientific">Stephania japonica</name>
    <dbReference type="NCBI Taxonomy" id="461633"/>
    <lineage>
        <taxon>Eukaryota</taxon>
        <taxon>Viridiplantae</taxon>
        <taxon>Streptophyta</taxon>
        <taxon>Embryophyta</taxon>
        <taxon>Tracheophyta</taxon>
        <taxon>Spermatophyta</taxon>
        <taxon>Magnoliopsida</taxon>
        <taxon>Ranunculales</taxon>
        <taxon>Menispermaceae</taxon>
        <taxon>Menispermoideae</taxon>
        <taxon>Cissampelideae</taxon>
        <taxon>Stephania</taxon>
    </lineage>
</organism>